<keyword evidence="2" id="KW-1185">Reference proteome</keyword>
<reference evidence="1" key="1">
    <citation type="submission" date="2019-07" db="EMBL/GenBank/DDBJ databases">
        <authorList>
            <person name="Dittberner H."/>
        </authorList>
    </citation>
    <scope>NUCLEOTIDE SEQUENCE [LARGE SCALE GENOMIC DNA]</scope>
</reference>
<protein>
    <submittedName>
        <fullName evidence="1">Uncharacterized protein</fullName>
    </submittedName>
</protein>
<organism evidence="1 2">
    <name type="scientific">Arabis nemorensis</name>
    <dbReference type="NCBI Taxonomy" id="586526"/>
    <lineage>
        <taxon>Eukaryota</taxon>
        <taxon>Viridiplantae</taxon>
        <taxon>Streptophyta</taxon>
        <taxon>Embryophyta</taxon>
        <taxon>Tracheophyta</taxon>
        <taxon>Spermatophyta</taxon>
        <taxon>Magnoliopsida</taxon>
        <taxon>eudicotyledons</taxon>
        <taxon>Gunneridae</taxon>
        <taxon>Pentapetalae</taxon>
        <taxon>rosids</taxon>
        <taxon>malvids</taxon>
        <taxon>Brassicales</taxon>
        <taxon>Brassicaceae</taxon>
        <taxon>Arabideae</taxon>
        <taxon>Arabis</taxon>
    </lineage>
</organism>
<dbReference type="EMBL" id="CABITT030000005">
    <property type="protein sequence ID" value="VVB05366.1"/>
    <property type="molecule type" value="Genomic_DNA"/>
</dbReference>
<sequence length="72" mass="8038">MPSSRWGLDAQTTERAVLGQDDAFAHPTAVQSLVTLGWVLEPHLLPRNQDHGRETDHDVTMTATLAMVFKLR</sequence>
<gene>
    <name evidence="1" type="ORF">ANE_LOCUS15810</name>
</gene>
<name>A0A565BVI0_9BRAS</name>
<evidence type="ECO:0000313" key="2">
    <source>
        <dbReference type="Proteomes" id="UP000489600"/>
    </source>
</evidence>
<comment type="caution">
    <text evidence="1">The sequence shown here is derived from an EMBL/GenBank/DDBJ whole genome shotgun (WGS) entry which is preliminary data.</text>
</comment>
<proteinExistence type="predicted"/>
<dbReference type="AlphaFoldDB" id="A0A565BVI0"/>
<accession>A0A565BVI0</accession>
<evidence type="ECO:0000313" key="1">
    <source>
        <dbReference type="EMBL" id="VVB05366.1"/>
    </source>
</evidence>
<dbReference type="Proteomes" id="UP000489600">
    <property type="component" value="Unassembled WGS sequence"/>
</dbReference>